<gene>
    <name evidence="7" type="primary">ugpC</name>
    <name evidence="7" type="ORF">D3218_18730</name>
</gene>
<dbReference type="Gene3D" id="2.40.50.100">
    <property type="match status" value="1"/>
</dbReference>
<dbReference type="GO" id="GO:0008643">
    <property type="term" value="P:carbohydrate transport"/>
    <property type="evidence" value="ECO:0007669"/>
    <property type="project" value="InterPro"/>
</dbReference>
<keyword evidence="5 7" id="KW-0067">ATP-binding</keyword>
<comment type="subcellular location">
    <subcellularLocation>
        <location evidence="1">Cell inner membrane</location>
        <topology evidence="1">Peripheral membrane protein</topology>
    </subcellularLocation>
</comment>
<dbReference type="GO" id="GO:0005524">
    <property type="term" value="F:ATP binding"/>
    <property type="evidence" value="ECO:0007669"/>
    <property type="project" value="UniProtKB-KW"/>
</dbReference>
<dbReference type="InterPro" id="IPR027417">
    <property type="entry name" value="P-loop_NTPase"/>
</dbReference>
<evidence type="ECO:0000256" key="2">
    <source>
        <dbReference type="ARBA" id="ARBA00005417"/>
    </source>
</evidence>
<evidence type="ECO:0000256" key="5">
    <source>
        <dbReference type="ARBA" id="ARBA00022840"/>
    </source>
</evidence>
<comment type="similarity">
    <text evidence="2">Belongs to the ABC transporter superfamily.</text>
</comment>
<dbReference type="Proteomes" id="UP000265750">
    <property type="component" value="Unassembled WGS sequence"/>
</dbReference>
<evidence type="ECO:0000313" key="8">
    <source>
        <dbReference type="Proteomes" id="UP000265750"/>
    </source>
</evidence>
<dbReference type="InterPro" id="IPR047641">
    <property type="entry name" value="ABC_transpr_MalK/UgpC-like"/>
</dbReference>
<dbReference type="PROSITE" id="PS00211">
    <property type="entry name" value="ABC_TRANSPORTER_1"/>
    <property type="match status" value="1"/>
</dbReference>
<dbReference type="EMBL" id="QYRN01000015">
    <property type="protein sequence ID" value="RIX97415.1"/>
    <property type="molecule type" value="Genomic_DNA"/>
</dbReference>
<dbReference type="GO" id="GO:0140359">
    <property type="term" value="F:ABC-type transporter activity"/>
    <property type="evidence" value="ECO:0007669"/>
    <property type="project" value="InterPro"/>
</dbReference>
<dbReference type="InterPro" id="IPR017871">
    <property type="entry name" value="ABC_transporter-like_CS"/>
</dbReference>
<evidence type="ECO:0000256" key="3">
    <source>
        <dbReference type="ARBA" id="ARBA00022448"/>
    </source>
</evidence>
<dbReference type="InterPro" id="IPR003439">
    <property type="entry name" value="ABC_transporter-like_ATP-bd"/>
</dbReference>
<dbReference type="PANTHER" id="PTHR43875">
    <property type="entry name" value="MALTODEXTRIN IMPORT ATP-BINDING PROTEIN MSMX"/>
    <property type="match status" value="1"/>
</dbReference>
<dbReference type="InterPro" id="IPR012340">
    <property type="entry name" value="NA-bd_OB-fold"/>
</dbReference>
<dbReference type="AlphaFoldDB" id="A0A3A1WMH7"/>
<dbReference type="InterPro" id="IPR003593">
    <property type="entry name" value="AAA+_ATPase"/>
</dbReference>
<organism evidence="7 8">
    <name type="scientific">Aureimonas flava</name>
    <dbReference type="NCBI Taxonomy" id="2320271"/>
    <lineage>
        <taxon>Bacteria</taxon>
        <taxon>Pseudomonadati</taxon>
        <taxon>Pseudomonadota</taxon>
        <taxon>Alphaproteobacteria</taxon>
        <taxon>Hyphomicrobiales</taxon>
        <taxon>Aurantimonadaceae</taxon>
        <taxon>Aureimonas</taxon>
    </lineage>
</organism>
<dbReference type="GO" id="GO:0055052">
    <property type="term" value="C:ATP-binding cassette (ABC) transporter complex, substrate-binding subunit-containing"/>
    <property type="evidence" value="ECO:0007669"/>
    <property type="project" value="TreeGrafter"/>
</dbReference>
<feature type="domain" description="ABC transporter" evidence="6">
    <location>
        <begin position="4"/>
        <end position="234"/>
    </location>
</feature>
<dbReference type="CDD" id="cd03301">
    <property type="entry name" value="ABC_MalK_N"/>
    <property type="match status" value="1"/>
</dbReference>
<dbReference type="InterPro" id="IPR008995">
    <property type="entry name" value="Mo/tungstate-bd_C_term_dom"/>
</dbReference>
<dbReference type="NCBIfam" id="NF008653">
    <property type="entry name" value="PRK11650.1"/>
    <property type="match status" value="1"/>
</dbReference>
<name>A0A3A1WMH7_9HYPH</name>
<dbReference type="Gene3D" id="2.40.50.140">
    <property type="entry name" value="Nucleic acid-binding proteins"/>
    <property type="match status" value="1"/>
</dbReference>
<dbReference type="PROSITE" id="PS50893">
    <property type="entry name" value="ABC_TRANSPORTER_2"/>
    <property type="match status" value="1"/>
</dbReference>
<dbReference type="Gene3D" id="3.40.50.300">
    <property type="entry name" value="P-loop containing nucleotide triphosphate hydrolases"/>
    <property type="match status" value="1"/>
</dbReference>
<evidence type="ECO:0000256" key="4">
    <source>
        <dbReference type="ARBA" id="ARBA00022741"/>
    </source>
</evidence>
<dbReference type="Pfam" id="PF00005">
    <property type="entry name" value="ABC_tran"/>
    <property type="match status" value="1"/>
</dbReference>
<proteinExistence type="inferred from homology"/>
<dbReference type="OrthoDB" id="7912339at2"/>
<keyword evidence="4" id="KW-0547">Nucleotide-binding</keyword>
<accession>A0A3A1WMH7</accession>
<evidence type="ECO:0000256" key="1">
    <source>
        <dbReference type="ARBA" id="ARBA00004417"/>
    </source>
</evidence>
<sequence length="360" mass="38960">MATLTLEGVRKSFGSLDVLKGIDVALEDGGFLVLLGPSGCGKSTLLGIIAGLEEATGGDIRIGARRVNEVHPKDRNIAMVFQSYALYPTMSVERNIGFGLEMRGVPASERTAAVKRAAELLQVDHLLDRKPAQLSGGQRQRIAMGRAIVREPELFLFDEPLSNLDAKLRVEMRTEIKRLHERLGSTIVYVTHDQVEAMTLGTKVAVMRGGTIQQLAAPREIYDRPVNMFVASFIGSPAMNFVPGEIVLADGAMYFTTPNGARLPLDPSVVAAPFTAGRPVILGVRPEDIGLADGRGVDLEGVIDVVEPTGPDTMVTVRHGDTPLMARLPPHFFARSGSDIALTVNTRRISIFDPTTEQRL</sequence>
<keyword evidence="3" id="KW-0813">Transport</keyword>
<dbReference type="SUPFAM" id="SSF52540">
    <property type="entry name" value="P-loop containing nucleoside triphosphate hydrolases"/>
    <property type="match status" value="1"/>
</dbReference>
<dbReference type="SUPFAM" id="SSF50331">
    <property type="entry name" value="MOP-like"/>
    <property type="match status" value="1"/>
</dbReference>
<evidence type="ECO:0000313" key="7">
    <source>
        <dbReference type="EMBL" id="RIX97415.1"/>
    </source>
</evidence>
<dbReference type="PANTHER" id="PTHR43875:SF14">
    <property type="entry name" value="ABC TRANSPORTER ATP-BINDING PROTEIN"/>
    <property type="match status" value="1"/>
</dbReference>
<dbReference type="InterPro" id="IPR015855">
    <property type="entry name" value="ABC_transpr_MalK-like"/>
</dbReference>
<dbReference type="SMART" id="SM00382">
    <property type="entry name" value="AAA"/>
    <property type="match status" value="1"/>
</dbReference>
<comment type="caution">
    <text evidence="7">The sequence shown here is derived from an EMBL/GenBank/DDBJ whole genome shotgun (WGS) entry which is preliminary data.</text>
</comment>
<dbReference type="RefSeq" id="WP_119541606.1">
    <property type="nucleotide sequence ID" value="NZ_QYRN01000015.1"/>
</dbReference>
<protein>
    <submittedName>
        <fullName evidence="7">sn-glycerol-3-phosphate ABC transporter ATP-binding protein UgpC</fullName>
    </submittedName>
</protein>
<keyword evidence="8" id="KW-1185">Reference proteome</keyword>
<dbReference type="GO" id="GO:0016887">
    <property type="term" value="F:ATP hydrolysis activity"/>
    <property type="evidence" value="ECO:0007669"/>
    <property type="project" value="InterPro"/>
</dbReference>
<dbReference type="InterPro" id="IPR040582">
    <property type="entry name" value="OB_MalK-like"/>
</dbReference>
<reference evidence="8" key="1">
    <citation type="submission" date="2018-09" db="EMBL/GenBank/DDBJ databases">
        <authorList>
            <person name="Tuo L."/>
        </authorList>
    </citation>
    <scope>NUCLEOTIDE SEQUENCE [LARGE SCALE GENOMIC DNA]</scope>
    <source>
        <strain evidence="8">M2BS4Y-1</strain>
    </source>
</reference>
<dbReference type="FunFam" id="3.40.50.300:FF:000042">
    <property type="entry name" value="Maltose/maltodextrin ABC transporter, ATP-binding protein"/>
    <property type="match status" value="1"/>
</dbReference>
<dbReference type="Pfam" id="PF17912">
    <property type="entry name" value="OB_MalK"/>
    <property type="match status" value="1"/>
</dbReference>
<evidence type="ECO:0000259" key="6">
    <source>
        <dbReference type="PROSITE" id="PS50893"/>
    </source>
</evidence>